<protein>
    <submittedName>
        <fullName evidence="1">Transposase</fullName>
    </submittedName>
</protein>
<dbReference type="Proteomes" id="UP000318585">
    <property type="component" value="Unassembled WGS sequence"/>
</dbReference>
<evidence type="ECO:0000313" key="1">
    <source>
        <dbReference type="EMBL" id="TRX20854.1"/>
    </source>
</evidence>
<dbReference type="AlphaFoldDB" id="A0A553CK25"/>
<reference evidence="1 2" key="1">
    <citation type="submission" date="2019-07" db="EMBL/GenBank/DDBJ databases">
        <title>Novel species of Flavobacterium.</title>
        <authorList>
            <person name="Liu Q."/>
            <person name="Xin Y.-H."/>
        </authorList>
    </citation>
    <scope>NUCLEOTIDE SEQUENCE [LARGE SCALE GENOMIC DNA]</scope>
    <source>
        <strain evidence="1 2">LB3P56</strain>
    </source>
</reference>
<accession>A0A553CK25</accession>
<sequence length="49" mass="5999">SKRNFLGNFYKIKGNYLQLYLNEFFYKLNRRCFEEKLFDRLLIASITGL</sequence>
<gene>
    <name evidence="1" type="ORF">FNW17_09290</name>
</gene>
<keyword evidence="2" id="KW-1185">Reference proteome</keyword>
<name>A0A553CK25_9FLAO</name>
<dbReference type="OrthoDB" id="9783459at2"/>
<organism evidence="1 2">
    <name type="scientific">Flavobacterium franklandianum</name>
    <dbReference type="NCBI Taxonomy" id="2594430"/>
    <lineage>
        <taxon>Bacteria</taxon>
        <taxon>Pseudomonadati</taxon>
        <taxon>Bacteroidota</taxon>
        <taxon>Flavobacteriia</taxon>
        <taxon>Flavobacteriales</taxon>
        <taxon>Flavobacteriaceae</taxon>
        <taxon>Flavobacterium</taxon>
    </lineage>
</organism>
<feature type="non-terminal residue" evidence="1">
    <location>
        <position position="1"/>
    </location>
</feature>
<dbReference type="EMBL" id="VJZR01000007">
    <property type="protein sequence ID" value="TRX20854.1"/>
    <property type="molecule type" value="Genomic_DNA"/>
</dbReference>
<comment type="caution">
    <text evidence="1">The sequence shown here is derived from an EMBL/GenBank/DDBJ whole genome shotgun (WGS) entry which is preliminary data.</text>
</comment>
<proteinExistence type="predicted"/>
<evidence type="ECO:0000313" key="2">
    <source>
        <dbReference type="Proteomes" id="UP000318585"/>
    </source>
</evidence>